<keyword evidence="1" id="KW-0732">Signal</keyword>
<proteinExistence type="predicted"/>
<evidence type="ECO:0000313" key="3">
    <source>
        <dbReference type="Proteomes" id="UP001627154"/>
    </source>
</evidence>
<keyword evidence="3" id="KW-1185">Reference proteome</keyword>
<gene>
    <name evidence="2" type="ORF">TKK_003599</name>
</gene>
<organism evidence="2 3">
    <name type="scientific">Trichogramma kaykai</name>
    <dbReference type="NCBI Taxonomy" id="54128"/>
    <lineage>
        <taxon>Eukaryota</taxon>
        <taxon>Metazoa</taxon>
        <taxon>Ecdysozoa</taxon>
        <taxon>Arthropoda</taxon>
        <taxon>Hexapoda</taxon>
        <taxon>Insecta</taxon>
        <taxon>Pterygota</taxon>
        <taxon>Neoptera</taxon>
        <taxon>Endopterygota</taxon>
        <taxon>Hymenoptera</taxon>
        <taxon>Apocrita</taxon>
        <taxon>Proctotrupomorpha</taxon>
        <taxon>Chalcidoidea</taxon>
        <taxon>Trichogrammatidae</taxon>
        <taxon>Trichogramma</taxon>
    </lineage>
</organism>
<sequence>MTVYAKSLILLTVFSCFAWSMTVAQESTINVLKSMNSSNAKEAVQNAMSKFDTQGMNISDVIVEINKYVIPFFKISLFLLDNLLRNTQNMSLPCIITSWIPLQAMCTSLKRH</sequence>
<evidence type="ECO:0000256" key="1">
    <source>
        <dbReference type="SAM" id="SignalP"/>
    </source>
</evidence>
<feature type="signal peptide" evidence="1">
    <location>
        <begin position="1"/>
        <end position="24"/>
    </location>
</feature>
<feature type="chain" id="PRO_5044870513" evidence="1">
    <location>
        <begin position="25"/>
        <end position="112"/>
    </location>
</feature>
<dbReference type="Proteomes" id="UP001627154">
    <property type="component" value="Unassembled WGS sequence"/>
</dbReference>
<accession>A0ABD2XEW3</accession>
<protein>
    <submittedName>
        <fullName evidence="2">Uncharacterized protein</fullName>
    </submittedName>
</protein>
<dbReference type="EMBL" id="JBJJXI010000029">
    <property type="protein sequence ID" value="KAL3403660.1"/>
    <property type="molecule type" value="Genomic_DNA"/>
</dbReference>
<reference evidence="2 3" key="1">
    <citation type="journal article" date="2024" name="bioRxiv">
        <title>A reference genome for Trichogramma kaykai: A tiny desert-dwelling parasitoid wasp with competing sex-ratio distorters.</title>
        <authorList>
            <person name="Culotta J."/>
            <person name="Lindsey A.R."/>
        </authorList>
    </citation>
    <scope>NUCLEOTIDE SEQUENCE [LARGE SCALE GENOMIC DNA]</scope>
    <source>
        <strain evidence="2 3">KSX58</strain>
    </source>
</reference>
<comment type="caution">
    <text evidence="2">The sequence shown here is derived from an EMBL/GenBank/DDBJ whole genome shotgun (WGS) entry which is preliminary data.</text>
</comment>
<name>A0ABD2XEW3_9HYME</name>
<evidence type="ECO:0000313" key="2">
    <source>
        <dbReference type="EMBL" id="KAL3403660.1"/>
    </source>
</evidence>
<dbReference type="AlphaFoldDB" id="A0ABD2XEW3"/>